<reference evidence="1" key="2">
    <citation type="journal article" date="2015" name="Fish Shellfish Immunol.">
        <title>Early steps in the European eel (Anguilla anguilla)-Vibrio vulnificus interaction in the gills: Role of the RtxA13 toxin.</title>
        <authorList>
            <person name="Callol A."/>
            <person name="Pajuelo D."/>
            <person name="Ebbesson L."/>
            <person name="Teles M."/>
            <person name="MacKenzie S."/>
            <person name="Amaro C."/>
        </authorList>
    </citation>
    <scope>NUCLEOTIDE SEQUENCE</scope>
</reference>
<dbReference type="AlphaFoldDB" id="A0A0E9P951"/>
<name>A0A0E9P951_ANGAN</name>
<evidence type="ECO:0000313" key="1">
    <source>
        <dbReference type="EMBL" id="JAH00590.1"/>
    </source>
</evidence>
<dbReference type="EMBL" id="GBXM01107987">
    <property type="protein sequence ID" value="JAH00590.1"/>
    <property type="molecule type" value="Transcribed_RNA"/>
</dbReference>
<reference evidence="1" key="1">
    <citation type="submission" date="2014-11" db="EMBL/GenBank/DDBJ databases">
        <authorList>
            <person name="Amaro Gonzalez C."/>
        </authorList>
    </citation>
    <scope>NUCLEOTIDE SEQUENCE</scope>
</reference>
<protein>
    <submittedName>
        <fullName evidence="1">Uncharacterized protein</fullName>
    </submittedName>
</protein>
<accession>A0A0E9P951</accession>
<proteinExistence type="predicted"/>
<organism evidence="1">
    <name type="scientific">Anguilla anguilla</name>
    <name type="common">European freshwater eel</name>
    <name type="synonym">Muraena anguilla</name>
    <dbReference type="NCBI Taxonomy" id="7936"/>
    <lineage>
        <taxon>Eukaryota</taxon>
        <taxon>Metazoa</taxon>
        <taxon>Chordata</taxon>
        <taxon>Craniata</taxon>
        <taxon>Vertebrata</taxon>
        <taxon>Euteleostomi</taxon>
        <taxon>Actinopterygii</taxon>
        <taxon>Neopterygii</taxon>
        <taxon>Teleostei</taxon>
        <taxon>Anguilliformes</taxon>
        <taxon>Anguillidae</taxon>
        <taxon>Anguilla</taxon>
    </lineage>
</organism>
<sequence>MHQPFLNTTEERGLCEGERSAENRALIFC</sequence>